<dbReference type="Proteomes" id="UP000218899">
    <property type="component" value="Chromosome"/>
</dbReference>
<evidence type="ECO:0000313" key="2">
    <source>
        <dbReference type="EMBL" id="BAU47341.1"/>
    </source>
</evidence>
<dbReference type="RefSeq" id="WP_169923952.1">
    <property type="nucleotide sequence ID" value="NZ_AP014936.1"/>
</dbReference>
<reference evidence="2 3" key="1">
    <citation type="submission" date="2015-08" db="EMBL/GenBank/DDBJ databases">
        <title>Complete genome sequence of Sulfurifustis variabilis.</title>
        <authorList>
            <person name="Miura A."/>
            <person name="Kojima H."/>
            <person name="Fukui M."/>
        </authorList>
    </citation>
    <scope>NUCLEOTIDE SEQUENCE [LARGE SCALE GENOMIC DNA]</scope>
    <source>
        <strain evidence="3">skN76</strain>
    </source>
</reference>
<name>A0A1B4VAX3_9GAMM</name>
<evidence type="ECO:0000256" key="1">
    <source>
        <dbReference type="SAM" id="Phobius"/>
    </source>
</evidence>
<evidence type="ECO:0000313" key="3">
    <source>
        <dbReference type="Proteomes" id="UP000218899"/>
    </source>
</evidence>
<keyword evidence="1" id="KW-0812">Transmembrane</keyword>
<keyword evidence="1" id="KW-0472">Membrane</keyword>
<proteinExistence type="predicted"/>
<protein>
    <submittedName>
        <fullName evidence="2">Uncharacterized protein</fullName>
    </submittedName>
</protein>
<feature type="transmembrane region" description="Helical" evidence="1">
    <location>
        <begin position="121"/>
        <end position="139"/>
    </location>
</feature>
<dbReference type="AlphaFoldDB" id="A0A1B4VAX3"/>
<organism evidence="2 3">
    <name type="scientific">Sulfurifustis variabilis</name>
    <dbReference type="NCBI Taxonomy" id="1675686"/>
    <lineage>
        <taxon>Bacteria</taxon>
        <taxon>Pseudomonadati</taxon>
        <taxon>Pseudomonadota</taxon>
        <taxon>Gammaproteobacteria</taxon>
        <taxon>Acidiferrobacterales</taxon>
        <taxon>Acidiferrobacteraceae</taxon>
        <taxon>Sulfurifustis</taxon>
    </lineage>
</organism>
<feature type="transmembrane region" description="Helical" evidence="1">
    <location>
        <begin position="151"/>
        <end position="169"/>
    </location>
</feature>
<keyword evidence="3" id="KW-1185">Reference proteome</keyword>
<keyword evidence="1" id="KW-1133">Transmembrane helix</keyword>
<dbReference type="EMBL" id="AP014936">
    <property type="protein sequence ID" value="BAU47341.1"/>
    <property type="molecule type" value="Genomic_DNA"/>
</dbReference>
<accession>A0A1B4VAX3</accession>
<gene>
    <name evidence="2" type="ORF">SVA_0762</name>
</gene>
<dbReference type="KEGG" id="sva:SVA_0762"/>
<sequence>MMKPERNFVVRRQGGSFRGGARIGWVNASWPFAKLTMSADKLSLASLGTYEFSPSQVVSVEPYGSIPLLASGLRINHNRADYPGKIVFWCMGNRDRVLAELRQIGFSPSGRPAARAPGFPIRWSVVIAVIALWNVLFMLDGSAPLQSRGPGLFSVLALLALFALATAVRTSPRIQRVVLREGHQAGEIKAFLGLLQIVAGSLSLAFGGMWLARAYAG</sequence>
<feature type="transmembrane region" description="Helical" evidence="1">
    <location>
        <begin position="190"/>
        <end position="212"/>
    </location>
</feature>